<dbReference type="Proteomes" id="UP000243459">
    <property type="component" value="Chromosome 2"/>
</dbReference>
<feature type="compositionally biased region" description="Basic and acidic residues" evidence="1">
    <location>
        <begin position="81"/>
        <end position="93"/>
    </location>
</feature>
<keyword evidence="3" id="KW-1185">Reference proteome</keyword>
<evidence type="ECO:0000313" key="3">
    <source>
        <dbReference type="Proteomes" id="UP000243459"/>
    </source>
</evidence>
<dbReference type="Gramene" id="ONK78181">
    <property type="protein sequence ID" value="ONK78181"/>
    <property type="gene ID" value="A4U43_C02F15390"/>
</dbReference>
<feature type="compositionally biased region" description="Acidic residues" evidence="1">
    <location>
        <begin position="107"/>
        <end position="118"/>
    </location>
</feature>
<dbReference type="AlphaFoldDB" id="A0A5P1FNB7"/>
<gene>
    <name evidence="2" type="ORF">A4U43_C02F15390</name>
</gene>
<evidence type="ECO:0000313" key="2">
    <source>
        <dbReference type="EMBL" id="ONK78181.1"/>
    </source>
</evidence>
<proteinExistence type="predicted"/>
<dbReference type="EMBL" id="CM007382">
    <property type="protein sequence ID" value="ONK78181.1"/>
    <property type="molecule type" value="Genomic_DNA"/>
</dbReference>
<evidence type="ECO:0000256" key="1">
    <source>
        <dbReference type="SAM" id="MobiDB-lite"/>
    </source>
</evidence>
<protein>
    <submittedName>
        <fullName evidence="2">Uncharacterized protein</fullName>
    </submittedName>
</protein>
<organism evidence="2 3">
    <name type="scientific">Asparagus officinalis</name>
    <name type="common">Garden asparagus</name>
    <dbReference type="NCBI Taxonomy" id="4686"/>
    <lineage>
        <taxon>Eukaryota</taxon>
        <taxon>Viridiplantae</taxon>
        <taxon>Streptophyta</taxon>
        <taxon>Embryophyta</taxon>
        <taxon>Tracheophyta</taxon>
        <taxon>Spermatophyta</taxon>
        <taxon>Magnoliopsida</taxon>
        <taxon>Liliopsida</taxon>
        <taxon>Asparagales</taxon>
        <taxon>Asparagaceae</taxon>
        <taxon>Asparagoideae</taxon>
        <taxon>Asparagus</taxon>
    </lineage>
</organism>
<accession>A0A5P1FNB7</accession>
<sequence length="194" mass="21843">MNVRSDWLSTLKGVSDEDWEEPSEHPTPQKKVSINIQEPTELAVHQGVPGRGQGKENRSLHISPPPPSSKKQRLASPEPKPMARDSLRTREEFSAILVQGPSKEPIPIDDEEEQVDYEHDDTDAYLTRPNDSGDLTNTYCSSTFSQSCIVAPILAKVTTVVARMRLEEAQHQKEELEFNLAELTKKWDSQVVKL</sequence>
<feature type="region of interest" description="Disordered" evidence="1">
    <location>
        <begin position="1"/>
        <end position="118"/>
    </location>
</feature>
<reference evidence="3" key="1">
    <citation type="journal article" date="2017" name="Nat. Commun.">
        <title>The asparagus genome sheds light on the origin and evolution of a young Y chromosome.</title>
        <authorList>
            <person name="Harkess A."/>
            <person name="Zhou J."/>
            <person name="Xu C."/>
            <person name="Bowers J.E."/>
            <person name="Van der Hulst R."/>
            <person name="Ayyampalayam S."/>
            <person name="Mercati F."/>
            <person name="Riccardi P."/>
            <person name="McKain M.R."/>
            <person name="Kakrana A."/>
            <person name="Tang H."/>
            <person name="Ray J."/>
            <person name="Groenendijk J."/>
            <person name="Arikit S."/>
            <person name="Mathioni S.M."/>
            <person name="Nakano M."/>
            <person name="Shan H."/>
            <person name="Telgmann-Rauber A."/>
            <person name="Kanno A."/>
            <person name="Yue Z."/>
            <person name="Chen H."/>
            <person name="Li W."/>
            <person name="Chen Y."/>
            <person name="Xu X."/>
            <person name="Zhang Y."/>
            <person name="Luo S."/>
            <person name="Chen H."/>
            <person name="Gao J."/>
            <person name="Mao Z."/>
            <person name="Pires J.C."/>
            <person name="Luo M."/>
            <person name="Kudrna D."/>
            <person name="Wing R.A."/>
            <person name="Meyers B.C."/>
            <person name="Yi K."/>
            <person name="Kong H."/>
            <person name="Lavrijsen P."/>
            <person name="Sunseri F."/>
            <person name="Falavigna A."/>
            <person name="Ye Y."/>
            <person name="Leebens-Mack J.H."/>
            <person name="Chen G."/>
        </authorList>
    </citation>
    <scope>NUCLEOTIDE SEQUENCE [LARGE SCALE GENOMIC DNA]</scope>
    <source>
        <strain evidence="3">cv. DH0086</strain>
    </source>
</reference>
<name>A0A5P1FNB7_ASPOF</name>